<sequence>MDSAGAPTAVVTPPGDIATSPGGGGAGATCSVVAPGGDDAGESGEGDVWSEPLSGEQPLTDITVTATAPTANWGYLRMPSIYATLVGVNDMAWWMECCRL</sequence>
<reference evidence="2 3" key="1">
    <citation type="journal article" date="2019" name="Emerg. Microbes Infect.">
        <title>Comprehensive subspecies identification of 175 nontuberculous mycobacteria species based on 7547 genomic profiles.</title>
        <authorList>
            <person name="Matsumoto Y."/>
            <person name="Kinjo T."/>
            <person name="Motooka D."/>
            <person name="Nabeya D."/>
            <person name="Jung N."/>
            <person name="Uechi K."/>
            <person name="Horii T."/>
            <person name="Iida T."/>
            <person name="Fujita J."/>
            <person name="Nakamura S."/>
        </authorList>
    </citation>
    <scope>NUCLEOTIDE SEQUENCE [LARGE SCALE GENOMIC DNA]</scope>
    <source>
        <strain evidence="2 3">JCM 12603</strain>
    </source>
</reference>
<proteinExistence type="predicted"/>
<gene>
    <name evidence="2" type="ORF">MPOR_47480</name>
</gene>
<protein>
    <submittedName>
        <fullName evidence="2">Uncharacterized protein</fullName>
    </submittedName>
</protein>
<dbReference type="EMBL" id="AP022570">
    <property type="protein sequence ID" value="BBX53722.1"/>
    <property type="molecule type" value="Genomic_DNA"/>
</dbReference>
<organism evidence="2 3">
    <name type="scientific">Mycolicibacterium poriferae</name>
    <dbReference type="NCBI Taxonomy" id="39694"/>
    <lineage>
        <taxon>Bacteria</taxon>
        <taxon>Bacillati</taxon>
        <taxon>Actinomycetota</taxon>
        <taxon>Actinomycetes</taxon>
        <taxon>Mycobacteriales</taxon>
        <taxon>Mycobacteriaceae</taxon>
        <taxon>Mycolicibacterium</taxon>
    </lineage>
</organism>
<evidence type="ECO:0000313" key="2">
    <source>
        <dbReference type="EMBL" id="BBX53722.1"/>
    </source>
</evidence>
<keyword evidence="3" id="KW-1185">Reference proteome</keyword>
<accession>A0A6N4VD49</accession>
<dbReference type="KEGG" id="mpof:MPOR_47480"/>
<dbReference type="Proteomes" id="UP000466785">
    <property type="component" value="Chromosome"/>
</dbReference>
<evidence type="ECO:0000313" key="3">
    <source>
        <dbReference type="Proteomes" id="UP000466785"/>
    </source>
</evidence>
<evidence type="ECO:0000256" key="1">
    <source>
        <dbReference type="SAM" id="MobiDB-lite"/>
    </source>
</evidence>
<feature type="region of interest" description="Disordered" evidence="1">
    <location>
        <begin position="1"/>
        <end position="57"/>
    </location>
</feature>
<dbReference type="AlphaFoldDB" id="A0A6N4VD49"/>
<name>A0A6N4VD49_9MYCO</name>